<comment type="caution">
    <text evidence="1">The sequence shown here is derived from an EMBL/GenBank/DDBJ whole genome shotgun (WGS) entry which is preliminary data.</text>
</comment>
<name>F9WGX8_TRYCI</name>
<proteinExistence type="predicted"/>
<dbReference type="VEuPathDB" id="TriTrypDB:TcIL3000_0_14800"/>
<protein>
    <submittedName>
        <fullName evidence="1">WGS project CAEQ00000000 data, annotated contig 568</fullName>
    </submittedName>
</protein>
<reference evidence="1 2" key="2">
    <citation type="journal article" date="2012" name="Proc. Natl. Acad. Sci. U.S.A.">
        <title>Antigenic diversity is generated by distinct evolutionary mechanisms in African trypanosome species.</title>
        <authorList>
            <person name="Jackson A.P."/>
            <person name="Berry A."/>
            <person name="Aslett M."/>
            <person name="Allison H.C."/>
            <person name="Burton P."/>
            <person name="Vavrova-Anderson J."/>
            <person name="Brown R."/>
            <person name="Browne H."/>
            <person name="Corton N."/>
            <person name="Hauser H."/>
            <person name="Gamble J."/>
            <person name="Gilderthorp R."/>
            <person name="Marcello L."/>
            <person name="McQuillan J."/>
            <person name="Otto T.D."/>
            <person name="Quail M.A."/>
            <person name="Sanders M.J."/>
            <person name="van Tonder A."/>
            <person name="Ginger M.L."/>
            <person name="Field M.C."/>
            <person name="Barry J.D."/>
            <person name="Hertz-Fowler C."/>
            <person name="Berriman M."/>
        </authorList>
    </citation>
    <scope>NUCLEOTIDE SEQUENCE [LARGE SCALE GENOMIC DNA]</scope>
    <source>
        <strain evidence="1 2">IL3000</strain>
    </source>
</reference>
<dbReference type="EMBL" id="CAEQ01002346">
    <property type="protein sequence ID" value="CCD16566.1"/>
    <property type="molecule type" value="Genomic_DNA"/>
</dbReference>
<dbReference type="Proteomes" id="UP000000702">
    <property type="component" value="Unassembled WGS sequence"/>
</dbReference>
<evidence type="ECO:0000313" key="2">
    <source>
        <dbReference type="Proteomes" id="UP000000702"/>
    </source>
</evidence>
<keyword evidence="2" id="KW-1185">Reference proteome</keyword>
<sequence>MHYRARTKTDSVLGANGYTTEVDGRDRVRYFRPPVEATGMPMRYVGMGNVRFSATADAPMTSRPDSHLALRRTGSAGTDMAWPVLRLPRLDCGGAVAAARSGNAKRAHRPSTVPRGLLSSQHPQCLWKESVTPPCRLSTVRTRLRLILTHQSTSSQKVVTQIHRYSVSASCTGMMDSRQAWRRSSLFSGCVAVDK</sequence>
<reference evidence="2" key="1">
    <citation type="submission" date="2011-07" db="EMBL/GenBank/DDBJ databases">
        <title>Divergent evolution of antigenic variation in African trypanosomes.</title>
        <authorList>
            <person name="Jackson A.P."/>
            <person name="Berry A."/>
            <person name="Allison H.C."/>
            <person name="Burton P."/>
            <person name="Anderson J."/>
            <person name="Aslett M."/>
            <person name="Brown R."/>
            <person name="Corton N."/>
            <person name="Harris D."/>
            <person name="Hauser H."/>
            <person name="Gamble J."/>
            <person name="Gilderthorp R."/>
            <person name="McQuillan J."/>
            <person name="Quail M.A."/>
            <person name="Sanders M."/>
            <person name="Van Tonder A."/>
            <person name="Ginger M.L."/>
            <person name="Donelson J.E."/>
            <person name="Field M.C."/>
            <person name="Barry J.D."/>
            <person name="Berriman M."/>
            <person name="Hertz-Fowler C."/>
        </authorList>
    </citation>
    <scope>NUCLEOTIDE SEQUENCE [LARGE SCALE GENOMIC DNA]</scope>
    <source>
        <strain evidence="2">IL3000</strain>
    </source>
</reference>
<evidence type="ECO:0000313" key="1">
    <source>
        <dbReference type="EMBL" id="CCD16566.1"/>
    </source>
</evidence>
<dbReference type="AlphaFoldDB" id="F9WGX8"/>
<accession>F9WGX8</accession>
<gene>
    <name evidence="1" type="ORF">TCIL3000_0_14800</name>
</gene>
<organism evidence="1 2">
    <name type="scientific">Trypanosoma congolense (strain IL3000)</name>
    <dbReference type="NCBI Taxonomy" id="1068625"/>
    <lineage>
        <taxon>Eukaryota</taxon>
        <taxon>Discoba</taxon>
        <taxon>Euglenozoa</taxon>
        <taxon>Kinetoplastea</taxon>
        <taxon>Metakinetoplastina</taxon>
        <taxon>Trypanosomatida</taxon>
        <taxon>Trypanosomatidae</taxon>
        <taxon>Trypanosoma</taxon>
        <taxon>Nannomonas</taxon>
    </lineage>
</organism>